<proteinExistence type="predicted"/>
<evidence type="ECO:0000313" key="1">
    <source>
        <dbReference type="EMBL" id="QPC83797.1"/>
    </source>
</evidence>
<dbReference type="RefSeq" id="WP_195171861.1">
    <property type="nucleotide sequence ID" value="NZ_CP062983.1"/>
</dbReference>
<organism evidence="1 2">
    <name type="scientific">Phototrophicus methaneseepsis</name>
    <dbReference type="NCBI Taxonomy" id="2710758"/>
    <lineage>
        <taxon>Bacteria</taxon>
        <taxon>Bacillati</taxon>
        <taxon>Chloroflexota</taxon>
        <taxon>Candidatus Thermofontia</taxon>
        <taxon>Phototrophicales</taxon>
        <taxon>Phototrophicaceae</taxon>
        <taxon>Phototrophicus</taxon>
    </lineage>
</organism>
<dbReference type="KEGG" id="pmet:G4Y79_05300"/>
<reference evidence="1 2" key="1">
    <citation type="submission" date="2020-02" db="EMBL/GenBank/DDBJ databases">
        <authorList>
            <person name="Zheng R.K."/>
            <person name="Sun C.M."/>
        </authorList>
    </citation>
    <scope>NUCLEOTIDE SEQUENCE [LARGE SCALE GENOMIC DNA]</scope>
    <source>
        <strain evidence="2">rifampicinis</strain>
    </source>
</reference>
<dbReference type="EMBL" id="CP062983">
    <property type="protein sequence ID" value="QPC83797.1"/>
    <property type="molecule type" value="Genomic_DNA"/>
</dbReference>
<dbReference type="Proteomes" id="UP000594468">
    <property type="component" value="Chromosome"/>
</dbReference>
<gene>
    <name evidence="1" type="ORF">G4Y79_05300</name>
</gene>
<accession>A0A7S8EB99</accession>
<evidence type="ECO:0000313" key="2">
    <source>
        <dbReference type="Proteomes" id="UP000594468"/>
    </source>
</evidence>
<sequence length="190" mass="21985">MQKPSQTKQIGLKVIVKVDSFYQAKRKLYSLIQAGICTCADCDQPATQIHWVDQAEWYPYCDDHQDHNQQWLGHHKWDANELVLRVIPNRARAWYDALTRQQREGIKLVEYDATDYYSQITSWDPTNIVTVGGGKEDFTHYYIRVYRLNSNKLAYEPVRRVGIETQTGPLVGAFDTVEDAVKDAQARSET</sequence>
<name>A0A7S8EB99_9CHLR</name>
<keyword evidence="2" id="KW-1185">Reference proteome</keyword>
<dbReference type="AlphaFoldDB" id="A0A7S8EB99"/>
<protein>
    <submittedName>
        <fullName evidence="1">Uncharacterized protein</fullName>
    </submittedName>
</protein>